<proteinExistence type="predicted"/>
<dbReference type="PANTHER" id="PTHR34069:SF2">
    <property type="entry name" value="BETA-KETOACYL-[ACYL-CARRIER-PROTEIN] SYNTHASE III"/>
    <property type="match status" value="1"/>
</dbReference>
<dbReference type="Gene3D" id="3.40.47.10">
    <property type="match status" value="1"/>
</dbReference>
<evidence type="ECO:0000259" key="4">
    <source>
        <dbReference type="Pfam" id="PF08545"/>
    </source>
</evidence>
<name>A0A383R654_PAEAL</name>
<feature type="domain" description="Beta-ketoacyl-[acyl-carrier-protein] synthase III N-terminal" evidence="4">
    <location>
        <begin position="216"/>
        <end position="299"/>
    </location>
</feature>
<dbReference type="AlphaFoldDB" id="A0A383R654"/>
<dbReference type="SUPFAM" id="SSF53901">
    <property type="entry name" value="Thiolase-like"/>
    <property type="match status" value="1"/>
</dbReference>
<sequence length="448" mass="49385">MTSRWQKDSAAEHLDEEVHLEAHDSRNQYNRHHLVEDTSVVGSFVVRCRVRQETEGVDDWRIRITYVQGQEEQTVASWEEAVGYMQLMMKRGVTCMNENGMNEREKNEQSIVRLLSVGTYIPEQKMTSGDIADASGIPQHIVESKLGIRQKPVPGPDDHPCAMGVAAAKEAIRRAQIAPEEIDLIIYIGEEYKEYPVWTAALQLQHEIGAVNAWGFDMGSRCCTAIMAARTAKSMMLGDSRIRTVLLAGGYRNGDLIDLTDPNTRFMANLGAGGGAMLLQRGAGPSYPEVLDSAIITDGSFAQDVIIQAGGTKQPLTAELLAQGQACFRVPDPERMKSRLDAVSMQRFTQVVEQAIQGSGYTISNIDFIGLLHMKRSAHEFVLHSLGIPEERSVYLEDYGHIGQFDPILCIELGVNRKLIQPGGIVVLAAAGIGYAWGALTLRWGDEA</sequence>
<dbReference type="NCBIfam" id="NF005308">
    <property type="entry name" value="PRK06840.1"/>
    <property type="match status" value="1"/>
</dbReference>
<evidence type="ECO:0000259" key="3">
    <source>
        <dbReference type="Pfam" id="PF08541"/>
    </source>
</evidence>
<dbReference type="GO" id="GO:0006633">
    <property type="term" value="P:fatty acid biosynthetic process"/>
    <property type="evidence" value="ECO:0007669"/>
    <property type="project" value="InterPro"/>
</dbReference>
<dbReference type="InterPro" id="IPR013747">
    <property type="entry name" value="ACP_syn_III_C"/>
</dbReference>
<protein>
    <recommendedName>
        <fullName evidence="7">3-oxoacyl-ACP synthase</fullName>
    </recommendedName>
</protein>
<organism evidence="5 6">
    <name type="scientific">Paenibacillus alvei</name>
    <name type="common">Bacillus alvei</name>
    <dbReference type="NCBI Taxonomy" id="44250"/>
    <lineage>
        <taxon>Bacteria</taxon>
        <taxon>Bacillati</taxon>
        <taxon>Bacillota</taxon>
        <taxon>Bacilli</taxon>
        <taxon>Bacillales</taxon>
        <taxon>Paenibacillaceae</taxon>
        <taxon>Paenibacillus</taxon>
    </lineage>
</organism>
<evidence type="ECO:0008006" key="7">
    <source>
        <dbReference type="Google" id="ProtNLM"/>
    </source>
</evidence>
<gene>
    <name evidence="5" type="ORF">PBLR_10462</name>
</gene>
<dbReference type="Pfam" id="PF08545">
    <property type="entry name" value="ACP_syn_III"/>
    <property type="match status" value="1"/>
</dbReference>
<dbReference type="GO" id="GO:0004315">
    <property type="term" value="F:3-oxoacyl-[acyl-carrier-protein] synthase activity"/>
    <property type="evidence" value="ECO:0007669"/>
    <property type="project" value="InterPro"/>
</dbReference>
<dbReference type="Proteomes" id="UP000304148">
    <property type="component" value="Chromosome"/>
</dbReference>
<evidence type="ECO:0000313" key="5">
    <source>
        <dbReference type="EMBL" id="SYX82042.1"/>
    </source>
</evidence>
<keyword evidence="2" id="KW-0012">Acyltransferase</keyword>
<dbReference type="Pfam" id="PF08541">
    <property type="entry name" value="ACP_syn_III_C"/>
    <property type="match status" value="1"/>
</dbReference>
<dbReference type="InterPro" id="IPR016039">
    <property type="entry name" value="Thiolase-like"/>
</dbReference>
<evidence type="ECO:0000256" key="2">
    <source>
        <dbReference type="ARBA" id="ARBA00023315"/>
    </source>
</evidence>
<keyword evidence="1" id="KW-0808">Transferase</keyword>
<dbReference type="EMBL" id="LS992241">
    <property type="protein sequence ID" value="SYX82042.1"/>
    <property type="molecule type" value="Genomic_DNA"/>
</dbReference>
<accession>A0A383R654</accession>
<dbReference type="GO" id="GO:0044550">
    <property type="term" value="P:secondary metabolite biosynthetic process"/>
    <property type="evidence" value="ECO:0007669"/>
    <property type="project" value="TreeGrafter"/>
</dbReference>
<feature type="domain" description="Beta-ketoacyl-[acyl-carrier-protein] synthase III C-terminal" evidence="3">
    <location>
        <begin position="358"/>
        <end position="444"/>
    </location>
</feature>
<evidence type="ECO:0000256" key="1">
    <source>
        <dbReference type="ARBA" id="ARBA00022679"/>
    </source>
</evidence>
<dbReference type="InterPro" id="IPR013751">
    <property type="entry name" value="ACP_syn_III_N"/>
</dbReference>
<dbReference type="PANTHER" id="PTHR34069">
    <property type="entry name" value="3-OXOACYL-[ACYL-CARRIER-PROTEIN] SYNTHASE 3"/>
    <property type="match status" value="1"/>
</dbReference>
<reference evidence="6" key="1">
    <citation type="submission" date="2018-08" db="EMBL/GenBank/DDBJ databases">
        <authorList>
            <person name="Chevrot R."/>
        </authorList>
    </citation>
    <scope>NUCLEOTIDE SEQUENCE [LARGE SCALE GENOMIC DNA]</scope>
</reference>
<evidence type="ECO:0000313" key="6">
    <source>
        <dbReference type="Proteomes" id="UP000304148"/>
    </source>
</evidence>